<keyword evidence="7" id="KW-0539">Nucleus</keyword>
<dbReference type="Pfam" id="PF09816">
    <property type="entry name" value="EAF"/>
    <property type="match status" value="1"/>
</dbReference>
<dbReference type="Proteomes" id="UP000694845">
    <property type="component" value="Unplaced"/>
</dbReference>
<reference evidence="11 12" key="1">
    <citation type="submission" date="2025-04" db="UniProtKB">
        <authorList>
            <consortium name="RefSeq"/>
        </authorList>
    </citation>
    <scope>IDENTIFICATION</scope>
</reference>
<dbReference type="AlphaFoldDB" id="A0A8B7Z4M5"/>
<dbReference type="RefSeq" id="XP_022099911.1">
    <property type="nucleotide sequence ID" value="XM_022244219.1"/>
</dbReference>
<evidence type="ECO:0000256" key="3">
    <source>
        <dbReference type="ARBA" id="ARBA00022553"/>
    </source>
</evidence>
<dbReference type="RefSeq" id="XP_022099912.1">
    <property type="nucleotide sequence ID" value="XM_022244220.1"/>
</dbReference>
<evidence type="ECO:0000259" key="9">
    <source>
        <dbReference type="Pfam" id="PF09816"/>
    </source>
</evidence>
<comment type="similarity">
    <text evidence="2">Belongs to the EAF family.</text>
</comment>
<dbReference type="GeneID" id="110984236"/>
<evidence type="ECO:0000313" key="10">
    <source>
        <dbReference type="Proteomes" id="UP000694845"/>
    </source>
</evidence>
<dbReference type="OrthoDB" id="125903at2759"/>
<sequence>MDKSSSSTMPDTALFGTEAHQLKLGRSFDRDKHRAFHTIRYDFKPKSVDHSKEAVLEVGEGNEVTITLPNVESKGTMCTKFKGSKRPLQKECVLIYDHRTGEFTLERLTCNVQVKKQREEGTSKAQHSRSLATMDSSANLKNSPSLTSTSSKSKRVDMSSTNSVLSAPDIEQAGEISPLQPSPLAPSPHTPPSHQAVYHHDDSDSSSSYITDSDSDDDNDKKSSSSGSSSDEDEKDSQAMRNGSLHARHSHSRSWRPQAKQDSPPRGLATSQETAQYLRSQLSKYLSFRRIWLMTAHLSLYMFF</sequence>
<dbReference type="RefSeq" id="XP_022099916.1">
    <property type="nucleotide sequence ID" value="XM_022244224.1"/>
</dbReference>
<dbReference type="KEGG" id="aplc:110984236"/>
<keyword evidence="4" id="KW-0805">Transcription regulation</keyword>
<feature type="domain" description="Transcription elongation factor Eaf N-terminal" evidence="9">
    <location>
        <begin position="20"/>
        <end position="119"/>
    </location>
</feature>
<feature type="compositionally biased region" description="Low complexity" evidence="8">
    <location>
        <begin position="139"/>
        <end position="151"/>
    </location>
</feature>
<protein>
    <submittedName>
        <fullName evidence="11 12">ELL-associated factor 2-like isoform X1</fullName>
    </submittedName>
</protein>
<evidence type="ECO:0000256" key="2">
    <source>
        <dbReference type="ARBA" id="ARBA00007798"/>
    </source>
</evidence>
<evidence type="ECO:0000256" key="8">
    <source>
        <dbReference type="SAM" id="MobiDB-lite"/>
    </source>
</evidence>
<dbReference type="GO" id="GO:0003711">
    <property type="term" value="F:transcription elongation factor activity"/>
    <property type="evidence" value="ECO:0007669"/>
    <property type="project" value="TreeGrafter"/>
</dbReference>
<evidence type="ECO:0000256" key="4">
    <source>
        <dbReference type="ARBA" id="ARBA00023015"/>
    </source>
</evidence>
<proteinExistence type="inferred from homology"/>
<evidence type="ECO:0000313" key="16">
    <source>
        <dbReference type="RefSeq" id="XP_022099916.1"/>
    </source>
</evidence>
<dbReference type="RefSeq" id="XP_022099913.1">
    <property type="nucleotide sequence ID" value="XM_022244221.1"/>
</dbReference>
<dbReference type="InterPro" id="IPR027093">
    <property type="entry name" value="EAF_fam"/>
</dbReference>
<evidence type="ECO:0000256" key="1">
    <source>
        <dbReference type="ARBA" id="ARBA00004123"/>
    </source>
</evidence>
<dbReference type="InterPro" id="IPR019194">
    <property type="entry name" value="Tscrpt_elong_fac_Eaf_N"/>
</dbReference>
<name>A0A8B7Z4M5_ACAPL</name>
<evidence type="ECO:0000256" key="5">
    <source>
        <dbReference type="ARBA" id="ARBA00023159"/>
    </source>
</evidence>
<evidence type="ECO:0000313" key="15">
    <source>
        <dbReference type="RefSeq" id="XP_022099915.1"/>
    </source>
</evidence>
<accession>A0A8B7Z4M5</accession>
<dbReference type="GO" id="GO:0006368">
    <property type="term" value="P:transcription elongation by RNA polymerase II"/>
    <property type="evidence" value="ECO:0007669"/>
    <property type="project" value="InterPro"/>
</dbReference>
<evidence type="ECO:0000313" key="14">
    <source>
        <dbReference type="RefSeq" id="XP_022099914.1"/>
    </source>
</evidence>
<evidence type="ECO:0000313" key="12">
    <source>
        <dbReference type="RefSeq" id="XP_022099912.1"/>
    </source>
</evidence>
<evidence type="ECO:0000313" key="11">
    <source>
        <dbReference type="RefSeq" id="XP_022099911.1"/>
    </source>
</evidence>
<organism evidence="10 12">
    <name type="scientific">Acanthaster planci</name>
    <name type="common">Crown-of-thorns starfish</name>
    <dbReference type="NCBI Taxonomy" id="133434"/>
    <lineage>
        <taxon>Eukaryota</taxon>
        <taxon>Metazoa</taxon>
        <taxon>Echinodermata</taxon>
        <taxon>Eleutherozoa</taxon>
        <taxon>Asterozoa</taxon>
        <taxon>Asteroidea</taxon>
        <taxon>Valvatacea</taxon>
        <taxon>Valvatida</taxon>
        <taxon>Acanthasteridae</taxon>
        <taxon>Acanthaster</taxon>
    </lineage>
</organism>
<dbReference type="RefSeq" id="XP_022099914.1">
    <property type="nucleotide sequence ID" value="XM_022244222.1"/>
</dbReference>
<gene>
    <name evidence="11 12 13 14 15 16" type="primary">LOC110984236</name>
</gene>
<dbReference type="RefSeq" id="XP_022099915.1">
    <property type="nucleotide sequence ID" value="XM_022244223.1"/>
</dbReference>
<evidence type="ECO:0000313" key="13">
    <source>
        <dbReference type="RefSeq" id="XP_022099913.1"/>
    </source>
</evidence>
<feature type="compositionally biased region" description="Polar residues" evidence="8">
    <location>
        <begin position="123"/>
        <end position="138"/>
    </location>
</feature>
<evidence type="ECO:0000256" key="6">
    <source>
        <dbReference type="ARBA" id="ARBA00023163"/>
    </source>
</evidence>
<keyword evidence="3" id="KW-0597">Phosphoprotein</keyword>
<keyword evidence="5" id="KW-0010">Activator</keyword>
<evidence type="ECO:0000256" key="7">
    <source>
        <dbReference type="ARBA" id="ARBA00023242"/>
    </source>
</evidence>
<dbReference type="PANTHER" id="PTHR15970:SF2">
    <property type="entry name" value="ELL-ASSOCIATED FACTOR EAF"/>
    <property type="match status" value="1"/>
</dbReference>
<keyword evidence="10" id="KW-1185">Reference proteome</keyword>
<keyword evidence="6" id="KW-0804">Transcription</keyword>
<feature type="region of interest" description="Disordered" evidence="8">
    <location>
        <begin position="175"/>
        <end position="272"/>
    </location>
</feature>
<feature type="region of interest" description="Disordered" evidence="8">
    <location>
        <begin position="116"/>
        <end position="162"/>
    </location>
</feature>
<feature type="compositionally biased region" description="Pro residues" evidence="8">
    <location>
        <begin position="180"/>
        <end position="191"/>
    </location>
</feature>
<dbReference type="GO" id="GO:0032783">
    <property type="term" value="C:super elongation complex"/>
    <property type="evidence" value="ECO:0007669"/>
    <property type="project" value="InterPro"/>
</dbReference>
<comment type="subcellular location">
    <subcellularLocation>
        <location evidence="1">Nucleus</location>
    </subcellularLocation>
</comment>
<dbReference type="PANTHER" id="PTHR15970">
    <property type="entry name" value="ELL-ASSOCIATED FACTOR EAF"/>
    <property type="match status" value="1"/>
</dbReference>